<evidence type="ECO:0000313" key="2">
    <source>
        <dbReference type="EMBL" id="RUR68687.1"/>
    </source>
</evidence>
<accession>A0A3S1F1T7</accession>
<comment type="caution">
    <text evidence="2">The sequence shown here is derived from an EMBL/GenBank/DDBJ whole genome shotgun (WGS) entry which is preliminary data.</text>
</comment>
<organism evidence="2 3">
    <name type="scientific">Variovorax guangxiensis</name>
    <dbReference type="NCBI Taxonomy" id="1775474"/>
    <lineage>
        <taxon>Bacteria</taxon>
        <taxon>Pseudomonadati</taxon>
        <taxon>Pseudomonadota</taxon>
        <taxon>Betaproteobacteria</taxon>
        <taxon>Burkholderiales</taxon>
        <taxon>Comamonadaceae</taxon>
        <taxon>Variovorax</taxon>
    </lineage>
</organism>
<gene>
    <name evidence="2" type="ORF">EJP67_16620</name>
</gene>
<dbReference type="RefSeq" id="WP_126022822.1">
    <property type="nucleotide sequence ID" value="NZ_RXFT01000006.1"/>
</dbReference>
<proteinExistence type="predicted"/>
<sequence>MTVATTGIRTENLGSFAPGLNNRLPPTQLARTLPDRSKATFLSVGENIDLNGRGHMQRRRGTTLALSGASAHSVWGDETEGYCAIGNDLLHLEPTPSGLLPTSVLSGLPEMAPISYARMPVGDVIWSNGHRIGRLRGTTALPLATPRPVVVPTVSAIAGALPAGRYQVAFTELGPLGESGSTPPVALTLPANSGIRITGLGADTVVYMTGANGEVFNATATDSGDIVALTNTGPELRSLLLADVPAGSIVRHYKGSLLVAAGTALLISEPYYYGLFSPSKGYIPFPAPITVVQPCETGVFVCADRTYWLAGGLLDTTPVVVLPYGGLQGSGGEVRTPDGQGTQQAFWLSPRGLVIGTPDGSATNVQENALKFGPARAGATLFREQDGAHHILCARQEPARPIGAAQGSFAVETIVKETDL</sequence>
<dbReference type="OrthoDB" id="6873160at2"/>
<name>A0A3S1F1T7_9BURK</name>
<dbReference type="AlphaFoldDB" id="A0A3S1F1T7"/>
<feature type="region of interest" description="Disordered" evidence="1">
    <location>
        <begin position="1"/>
        <end position="23"/>
    </location>
</feature>
<dbReference type="EMBL" id="RXFT01000006">
    <property type="protein sequence ID" value="RUR68687.1"/>
    <property type="molecule type" value="Genomic_DNA"/>
</dbReference>
<dbReference type="Proteomes" id="UP000281118">
    <property type="component" value="Unassembled WGS sequence"/>
</dbReference>
<feature type="compositionally biased region" description="Polar residues" evidence="1">
    <location>
        <begin position="1"/>
        <end position="13"/>
    </location>
</feature>
<evidence type="ECO:0000256" key="1">
    <source>
        <dbReference type="SAM" id="MobiDB-lite"/>
    </source>
</evidence>
<reference evidence="2 3" key="1">
    <citation type="submission" date="2018-12" db="EMBL/GenBank/DDBJ databases">
        <title>The genome sequences of Variovorax guangxiensis DSM 27352.</title>
        <authorList>
            <person name="Gao J."/>
            <person name="Sun J."/>
        </authorList>
    </citation>
    <scope>NUCLEOTIDE SEQUENCE [LARGE SCALE GENOMIC DNA]</scope>
    <source>
        <strain evidence="2 3">DSM 27352</strain>
    </source>
</reference>
<protein>
    <submittedName>
        <fullName evidence="2">Uncharacterized protein</fullName>
    </submittedName>
</protein>
<evidence type="ECO:0000313" key="3">
    <source>
        <dbReference type="Proteomes" id="UP000281118"/>
    </source>
</evidence>